<keyword evidence="3 6" id="KW-0378">Hydrolase</keyword>
<sequence>MSKSPNVIVFFTDQQRWDTSGLHGCPLNITPNFDRMAMEGTHIDASITCQPVCGPARSCLQTGMYATQTGSWRNGIPLDKDHTTLAQYFKAGGYDTGYIGKWHLGSTIGAVPEEERGGYDHWLGANLLEFVSDAYDCVLFDKDDKEVKLPGYRVDAMTDAAIRYIDEKKDEEKPFFLFLSYLEPHHQNHLDDYPPPTGYRDQYTGRWTPPDLQALGGSSGQHLGGYFGMVKRCDEALGRIQDALRSLDLSDDTIIMFTSDHGCHFKTRNAEYKRSCHEASVRVPTAFAGPGFQGGGRRQEVMSLVDLVPTLTDAAGLGVPEAMSGRSLMPVLRGESKDWANEALIQVSESQCGRAIRTKRWKYGVVAPDVDGGAVPSAETYKETFLYDLESDPYELQNLIDCESHEPVAEILRGKLLGAMERAGEERPNIQLQTRDRVTQRKVSVSEVY</sequence>
<dbReference type="SUPFAM" id="SSF53649">
    <property type="entry name" value="Alkaline phosphatase-like"/>
    <property type="match status" value="1"/>
</dbReference>
<protein>
    <submittedName>
        <fullName evidence="6">Sulfatase-like hydrolase/transferase</fullName>
    </submittedName>
</protein>
<organism evidence="6 7">
    <name type="scientific">Pelagicoccus mobilis</name>
    <dbReference type="NCBI Taxonomy" id="415221"/>
    <lineage>
        <taxon>Bacteria</taxon>
        <taxon>Pseudomonadati</taxon>
        <taxon>Verrucomicrobiota</taxon>
        <taxon>Opitutia</taxon>
        <taxon>Puniceicoccales</taxon>
        <taxon>Pelagicoccaceae</taxon>
        <taxon>Pelagicoccus</taxon>
    </lineage>
</organism>
<dbReference type="Proteomes" id="UP000617628">
    <property type="component" value="Unassembled WGS sequence"/>
</dbReference>
<dbReference type="InterPro" id="IPR050738">
    <property type="entry name" value="Sulfatase"/>
</dbReference>
<evidence type="ECO:0000313" key="6">
    <source>
        <dbReference type="EMBL" id="MBK1879342.1"/>
    </source>
</evidence>
<dbReference type="AlphaFoldDB" id="A0A934S3Y5"/>
<evidence type="ECO:0000313" key="7">
    <source>
        <dbReference type="Proteomes" id="UP000617628"/>
    </source>
</evidence>
<proteinExistence type="inferred from homology"/>
<reference evidence="6" key="1">
    <citation type="submission" date="2021-01" db="EMBL/GenBank/DDBJ databases">
        <title>Modified the classification status of verrucomicrobia.</title>
        <authorList>
            <person name="Feng X."/>
        </authorList>
    </citation>
    <scope>NUCLEOTIDE SEQUENCE</scope>
    <source>
        <strain evidence="6">KCTC 13126</strain>
    </source>
</reference>
<dbReference type="CDD" id="cd16152">
    <property type="entry name" value="sulfatase_like"/>
    <property type="match status" value="1"/>
</dbReference>
<dbReference type="GO" id="GO:0004065">
    <property type="term" value="F:arylsulfatase activity"/>
    <property type="evidence" value="ECO:0007669"/>
    <property type="project" value="TreeGrafter"/>
</dbReference>
<comment type="similarity">
    <text evidence="1">Belongs to the sulfatase family.</text>
</comment>
<evidence type="ECO:0000256" key="1">
    <source>
        <dbReference type="ARBA" id="ARBA00008779"/>
    </source>
</evidence>
<evidence type="ECO:0000256" key="2">
    <source>
        <dbReference type="ARBA" id="ARBA00022723"/>
    </source>
</evidence>
<evidence type="ECO:0000259" key="5">
    <source>
        <dbReference type="Pfam" id="PF00884"/>
    </source>
</evidence>
<keyword evidence="2" id="KW-0479">Metal-binding</keyword>
<dbReference type="PANTHER" id="PTHR42693:SF53">
    <property type="entry name" value="ENDO-4-O-SULFATASE"/>
    <property type="match status" value="1"/>
</dbReference>
<dbReference type="InterPro" id="IPR017850">
    <property type="entry name" value="Alkaline_phosphatase_core_sf"/>
</dbReference>
<dbReference type="EMBL" id="JAENIL010000045">
    <property type="protein sequence ID" value="MBK1879342.1"/>
    <property type="molecule type" value="Genomic_DNA"/>
</dbReference>
<dbReference type="Pfam" id="PF00884">
    <property type="entry name" value="Sulfatase"/>
    <property type="match status" value="1"/>
</dbReference>
<evidence type="ECO:0000256" key="4">
    <source>
        <dbReference type="ARBA" id="ARBA00022837"/>
    </source>
</evidence>
<dbReference type="GO" id="GO:0046872">
    <property type="term" value="F:metal ion binding"/>
    <property type="evidence" value="ECO:0007669"/>
    <property type="project" value="UniProtKB-KW"/>
</dbReference>
<gene>
    <name evidence="6" type="ORF">JIN87_20815</name>
</gene>
<dbReference type="RefSeq" id="WP_200357555.1">
    <property type="nucleotide sequence ID" value="NZ_JAENIL010000045.1"/>
</dbReference>
<dbReference type="InterPro" id="IPR000917">
    <property type="entry name" value="Sulfatase_N"/>
</dbReference>
<keyword evidence="7" id="KW-1185">Reference proteome</keyword>
<dbReference type="Gene3D" id="3.40.720.10">
    <property type="entry name" value="Alkaline Phosphatase, subunit A"/>
    <property type="match status" value="1"/>
</dbReference>
<dbReference type="InterPro" id="IPR024607">
    <property type="entry name" value="Sulfatase_CS"/>
</dbReference>
<comment type="caution">
    <text evidence="6">The sequence shown here is derived from an EMBL/GenBank/DDBJ whole genome shotgun (WGS) entry which is preliminary data.</text>
</comment>
<evidence type="ECO:0000256" key="3">
    <source>
        <dbReference type="ARBA" id="ARBA00022801"/>
    </source>
</evidence>
<accession>A0A934S3Y5</accession>
<name>A0A934S3Y5_9BACT</name>
<feature type="domain" description="Sulfatase N-terminal" evidence="5">
    <location>
        <begin position="5"/>
        <end position="316"/>
    </location>
</feature>
<keyword evidence="4" id="KW-0106">Calcium</keyword>
<dbReference type="PROSITE" id="PS00149">
    <property type="entry name" value="SULFATASE_2"/>
    <property type="match status" value="1"/>
</dbReference>
<dbReference type="PANTHER" id="PTHR42693">
    <property type="entry name" value="ARYLSULFATASE FAMILY MEMBER"/>
    <property type="match status" value="1"/>
</dbReference>